<feature type="region of interest" description="Disordered" evidence="9">
    <location>
        <begin position="193"/>
        <end position="231"/>
    </location>
</feature>
<evidence type="ECO:0000256" key="6">
    <source>
        <dbReference type="ARBA" id="ARBA00022801"/>
    </source>
</evidence>
<keyword evidence="14" id="KW-1185">Reference proteome</keyword>
<dbReference type="PANTHER" id="PTHR37984">
    <property type="entry name" value="PROTEIN CBG26694"/>
    <property type="match status" value="1"/>
</dbReference>
<evidence type="ECO:0000313" key="13">
    <source>
        <dbReference type="EMBL" id="EDR10869.1"/>
    </source>
</evidence>
<dbReference type="Gene3D" id="3.30.70.270">
    <property type="match status" value="2"/>
</dbReference>
<evidence type="ECO:0000259" key="10">
    <source>
        <dbReference type="PROSITE" id="PS50013"/>
    </source>
</evidence>
<accession>B0D381</accession>
<evidence type="ECO:0000256" key="1">
    <source>
        <dbReference type="ARBA" id="ARBA00012493"/>
    </source>
</evidence>
<dbReference type="InterPro" id="IPR000953">
    <property type="entry name" value="Chromo/chromo_shadow_dom"/>
</dbReference>
<keyword evidence="8 13" id="KW-0695">RNA-directed DNA polymerase</keyword>
<dbReference type="GO" id="GO:0005634">
    <property type="term" value="C:nucleus"/>
    <property type="evidence" value="ECO:0007669"/>
    <property type="project" value="UniProtKB-ARBA"/>
</dbReference>
<dbReference type="Pfam" id="PF00385">
    <property type="entry name" value="Chromo"/>
    <property type="match status" value="1"/>
</dbReference>
<dbReference type="Pfam" id="PF00078">
    <property type="entry name" value="RVT_1"/>
    <property type="match status" value="1"/>
</dbReference>
<dbReference type="CDD" id="cd01647">
    <property type="entry name" value="RT_LTR"/>
    <property type="match status" value="1"/>
</dbReference>
<dbReference type="Gene3D" id="2.40.50.40">
    <property type="match status" value="1"/>
</dbReference>
<dbReference type="PROSITE" id="PS50878">
    <property type="entry name" value="RT_POL"/>
    <property type="match status" value="1"/>
</dbReference>
<dbReference type="FunCoup" id="B0D381">
    <property type="interactions" value="2"/>
</dbReference>
<dbReference type="PROSITE" id="PS50013">
    <property type="entry name" value="CHROMO_2"/>
    <property type="match status" value="1"/>
</dbReference>
<dbReference type="Pfam" id="PF17917">
    <property type="entry name" value="RT_RNaseH"/>
    <property type="match status" value="1"/>
</dbReference>
<evidence type="ECO:0000313" key="14">
    <source>
        <dbReference type="Proteomes" id="UP000001194"/>
    </source>
</evidence>
<evidence type="ECO:0000256" key="7">
    <source>
        <dbReference type="ARBA" id="ARBA00022884"/>
    </source>
</evidence>
<dbReference type="CDD" id="cd18970">
    <property type="entry name" value="CD_POL_like"/>
    <property type="match status" value="1"/>
</dbReference>
<dbReference type="Gene3D" id="2.40.70.10">
    <property type="entry name" value="Acid Proteases"/>
    <property type="match status" value="1"/>
</dbReference>
<dbReference type="InterPro" id="IPR016197">
    <property type="entry name" value="Chromo-like_dom_sf"/>
</dbReference>
<feature type="compositionally biased region" description="Low complexity" evidence="9">
    <location>
        <begin position="211"/>
        <end position="228"/>
    </location>
</feature>
<feature type="domain" description="Chromo" evidence="10">
    <location>
        <begin position="1516"/>
        <end position="1559"/>
    </location>
</feature>
<evidence type="ECO:0000256" key="3">
    <source>
        <dbReference type="ARBA" id="ARBA00022695"/>
    </source>
</evidence>
<dbReference type="Proteomes" id="UP000001194">
    <property type="component" value="Unassembled WGS sequence"/>
</dbReference>
<dbReference type="GO" id="GO:0015074">
    <property type="term" value="P:DNA integration"/>
    <property type="evidence" value="ECO:0007669"/>
    <property type="project" value="InterPro"/>
</dbReference>
<dbReference type="EC" id="2.7.7.49" evidence="1"/>
<dbReference type="OrthoDB" id="3268967at2759"/>
<dbReference type="EMBL" id="DS547096">
    <property type="protein sequence ID" value="EDR10869.1"/>
    <property type="molecule type" value="Genomic_DNA"/>
</dbReference>
<evidence type="ECO:0000256" key="9">
    <source>
        <dbReference type="SAM" id="MobiDB-lite"/>
    </source>
</evidence>
<dbReference type="SMART" id="SM00298">
    <property type="entry name" value="CHROMO"/>
    <property type="match status" value="1"/>
</dbReference>
<keyword evidence="7" id="KW-0694">RNA-binding</keyword>
<evidence type="ECO:0000259" key="11">
    <source>
        <dbReference type="PROSITE" id="PS50878"/>
    </source>
</evidence>
<feature type="domain" description="Reverse transcriptase" evidence="11">
    <location>
        <begin position="614"/>
        <end position="795"/>
    </location>
</feature>
<protein>
    <recommendedName>
        <fullName evidence="1">RNA-directed DNA polymerase</fullName>
        <ecNumber evidence="1">2.7.7.49</ecNumber>
    </recommendedName>
</protein>
<dbReference type="Gene3D" id="3.30.420.10">
    <property type="entry name" value="Ribonuclease H-like superfamily/Ribonuclease H"/>
    <property type="match status" value="1"/>
</dbReference>
<dbReference type="InterPro" id="IPR000477">
    <property type="entry name" value="RT_dom"/>
</dbReference>
<dbReference type="InterPro" id="IPR012337">
    <property type="entry name" value="RNaseH-like_sf"/>
</dbReference>
<dbReference type="Gene3D" id="3.10.10.10">
    <property type="entry name" value="HIV Type 1 Reverse Transcriptase, subunit A, domain 1"/>
    <property type="match status" value="1"/>
</dbReference>
<dbReference type="FunFam" id="1.10.340.70:FF:000001">
    <property type="entry name" value="Retrovirus-related Pol polyprotein from transposon gypsy-like Protein"/>
    <property type="match status" value="1"/>
</dbReference>
<dbReference type="InterPro" id="IPR036397">
    <property type="entry name" value="RNaseH_sf"/>
</dbReference>
<dbReference type="GO" id="GO:0016787">
    <property type="term" value="F:hydrolase activity"/>
    <property type="evidence" value="ECO:0007669"/>
    <property type="project" value="UniProtKB-KW"/>
</dbReference>
<dbReference type="CDD" id="cd00303">
    <property type="entry name" value="retropepsin_like"/>
    <property type="match status" value="1"/>
</dbReference>
<reference evidence="13 14" key="1">
    <citation type="journal article" date="2008" name="Nature">
        <title>The genome of Laccaria bicolor provides insights into mycorrhizal symbiosis.</title>
        <authorList>
            <person name="Martin F."/>
            <person name="Aerts A."/>
            <person name="Ahren D."/>
            <person name="Brun A."/>
            <person name="Danchin E.G.J."/>
            <person name="Duchaussoy F."/>
            <person name="Gibon J."/>
            <person name="Kohler A."/>
            <person name="Lindquist E."/>
            <person name="Pereda V."/>
            <person name="Salamov A."/>
            <person name="Shapiro H.J."/>
            <person name="Wuyts J."/>
            <person name="Blaudez D."/>
            <person name="Buee M."/>
            <person name="Brokstein P."/>
            <person name="Canbaeck B."/>
            <person name="Cohen D."/>
            <person name="Courty P.E."/>
            <person name="Coutinho P.M."/>
            <person name="Delaruelle C."/>
            <person name="Detter J.C."/>
            <person name="Deveau A."/>
            <person name="DiFazio S."/>
            <person name="Duplessis S."/>
            <person name="Fraissinet-Tachet L."/>
            <person name="Lucic E."/>
            <person name="Frey-Klett P."/>
            <person name="Fourrey C."/>
            <person name="Feussner I."/>
            <person name="Gay G."/>
            <person name="Grimwood J."/>
            <person name="Hoegger P.J."/>
            <person name="Jain P."/>
            <person name="Kilaru S."/>
            <person name="Labbe J."/>
            <person name="Lin Y.C."/>
            <person name="Legue V."/>
            <person name="Le Tacon F."/>
            <person name="Marmeisse R."/>
            <person name="Melayah D."/>
            <person name="Montanini B."/>
            <person name="Muratet M."/>
            <person name="Nehls U."/>
            <person name="Niculita-Hirzel H."/>
            <person name="Oudot-Le Secq M.P."/>
            <person name="Peter M."/>
            <person name="Quesneville H."/>
            <person name="Rajashekar B."/>
            <person name="Reich M."/>
            <person name="Rouhier N."/>
            <person name="Schmutz J."/>
            <person name="Yin T."/>
            <person name="Chalot M."/>
            <person name="Henrissat B."/>
            <person name="Kuees U."/>
            <person name="Lucas S."/>
            <person name="Van de Peer Y."/>
            <person name="Podila G.K."/>
            <person name="Polle A."/>
            <person name="Pukkila P.J."/>
            <person name="Richardson P.M."/>
            <person name="Rouze P."/>
            <person name="Sanders I.R."/>
            <person name="Stajich J.E."/>
            <person name="Tunlid A."/>
            <person name="Tuskan G."/>
            <person name="Grigoriev I.V."/>
        </authorList>
    </citation>
    <scope>NUCLEOTIDE SEQUENCE [LARGE SCALE GENOMIC DNA]</scope>
    <source>
        <strain evidence="14">S238N-H82 / ATCC MYA-4686</strain>
    </source>
</reference>
<dbReference type="GO" id="GO:0004519">
    <property type="term" value="F:endonuclease activity"/>
    <property type="evidence" value="ECO:0007669"/>
    <property type="project" value="UniProtKB-KW"/>
</dbReference>
<dbReference type="Gene3D" id="1.10.340.70">
    <property type="match status" value="1"/>
</dbReference>
<dbReference type="SUPFAM" id="SSF54160">
    <property type="entry name" value="Chromo domain-like"/>
    <property type="match status" value="1"/>
</dbReference>
<sequence>MSTLATVEPTSGKAPVLTAGDLTPAVAMDFENAAQDFFVAKSVPSEKQVALILPGIKDICIRDWITADRARISALPFAEFIKELRLNYLQNDWEDQIRNEILTSTLANSRKSFWNWSQQLLSLNCLLRNTPSALDDAALRNHLEAHLDDELKEKVKHSDTRNDKTFKSWVAAVRVLDESRNKRQLDLIEGALQRQAKRQATDANSLRGPSRRANTASSSSTSTTSNNRLAPLTEGERALLNEHDGCTKCRRFYVGHRSHNCDLGFPTAKGYKTLTVGDALAAKKSKATSSKSTKAVSATIAAVDSSDEEVSAAAAVLPKSPGTYDSDSEENADVSRRDVSAPLRVKHLFWNCQIHGLINDFPVEVKALIDNGAHLVLIRLELVAELRLKKYRLHEPEIVDVALKNDDAKIRCELSEYVKISFTSLDCQWTSRKVKAIIAPGLCAPVILGLPFLEHNSIVTDHSNRTCIDKKSNYDLLHPPPCLPPPPPKPRLREQIKITKADKKLALAELLLTCHDRKRAGKDIPEKVEPFNVAGAIRNHIEILATQDVLSKHESRLKAKFKEIFEPIPHIDELPNDIVAEIHLKNAEKTIKTRSYPSPRKYKEAWQILIQQHLDAGRIRPSSSPCASPAFIVPKANPNVLPRWVNDYRQLNENTVTDCHPLPRIDDILSDCAKGKIWATIDMTNSFFQTRMHPDHIPLTAVTTPLGLYEWLVMPMGLKNAPAIHQRRVTLALCPYLGKICHIYLDDIVIWSNSIEEHEKNVSTILQALREARLYINPEKTNLFCLEIDFLGHHISAHGIEADAKKADRILAWPQPKSATEVRGFLGLVRYLSAFLPSLAEHTGILTELTTKESEKNFPLWTPRYQSAFDGIKSIVTSRDCLTTIDLSKLPEHKIFVTTDASDKRSGAVLSFGTTWESARPVAFDSMTFKGAELNYPVHEKELLAIIRALKKWRVDLLGSPFFIYTDHKTLENFTTQRDLSRRQARWMEFMSQFDSKIVYIKGEDNTVADALSRLPCSSTSQEAESAARHPYDFCPDDDLDGMIASIFECSDQGPMDTAESLANATAPINSINATLKIAADEAFLQDIVKGYAEDPWCKTLPSAALSLPNLQCRDNLWYIGERLIIPRTSDLRETLFQLAHDSLGHFGFHKTYGSLRTAYYWPNMRRDLEQGYVKSCPDCQRNKSSTTKPLGPLHPLPVPDQRGDSVAIDFIGPLPEDEGKNCIVTFTDRLGSDIRMVATHTDLTAEQLAIIFFDEWYCENGLPSDIVSDRDKLFISRFWKALHQLTGVKLKMSTAYHPETDGASERTNKTVNQSLCFHVERNQLGWARALPRIRFDMMNTINKSTGFTPFQLHMGRSPRVIPPLVPAKSNATVTDVDAWHIIRQLEMDVFEAQDNLLRAKISQSVQSNKSRSLKFPFEIGNRVRLSTSHRRNDYKAKGEKRVAKFMPRYDGPYTITDVDEEHSTVTLNLPNSPNIFPVFHTSEILPYTESDTNLFPSRHLEEPPPILTEDGDEEYEIERILDARRRGRGYQYLVRWKGYGTEEDKWLPGSELQNCEALDVWLESRVGSPLS</sequence>
<proteinExistence type="predicted"/>
<organism evidence="14">
    <name type="scientific">Laccaria bicolor (strain S238N-H82 / ATCC MYA-4686)</name>
    <name type="common">Bicoloured deceiver</name>
    <name type="synonym">Laccaria laccata var. bicolor</name>
    <dbReference type="NCBI Taxonomy" id="486041"/>
    <lineage>
        <taxon>Eukaryota</taxon>
        <taxon>Fungi</taxon>
        <taxon>Dikarya</taxon>
        <taxon>Basidiomycota</taxon>
        <taxon>Agaricomycotina</taxon>
        <taxon>Agaricomycetes</taxon>
        <taxon>Agaricomycetidae</taxon>
        <taxon>Agaricales</taxon>
        <taxon>Agaricineae</taxon>
        <taxon>Hydnangiaceae</taxon>
        <taxon>Laccaria</taxon>
    </lineage>
</organism>
<keyword evidence="2" id="KW-0808">Transferase</keyword>
<keyword evidence="4" id="KW-0540">Nuclease</keyword>
<dbReference type="RefSeq" id="XP_001878170.1">
    <property type="nucleotide sequence ID" value="XM_001878135.1"/>
</dbReference>
<dbReference type="SUPFAM" id="SSF56672">
    <property type="entry name" value="DNA/RNA polymerases"/>
    <property type="match status" value="1"/>
</dbReference>
<feature type="domain" description="Integrase catalytic" evidence="12">
    <location>
        <begin position="1196"/>
        <end position="1358"/>
    </location>
</feature>
<dbReference type="HOGENOM" id="CLU_003717_0_0_1"/>
<gene>
    <name evidence="13" type="ORF">LACBIDRAFT_315808</name>
</gene>
<dbReference type="SUPFAM" id="SSF53098">
    <property type="entry name" value="Ribonuclease H-like"/>
    <property type="match status" value="1"/>
</dbReference>
<dbReference type="GO" id="GO:0003964">
    <property type="term" value="F:RNA-directed DNA polymerase activity"/>
    <property type="evidence" value="ECO:0007669"/>
    <property type="project" value="UniProtKB-KW"/>
</dbReference>
<keyword evidence="3" id="KW-0548">Nucleotidyltransferase</keyword>
<dbReference type="InParanoid" id="B0D381"/>
<dbReference type="CDD" id="cd09274">
    <property type="entry name" value="RNase_HI_RT_Ty3"/>
    <property type="match status" value="1"/>
</dbReference>
<dbReference type="PANTHER" id="PTHR37984:SF5">
    <property type="entry name" value="PROTEIN NYNRIN-LIKE"/>
    <property type="match status" value="1"/>
</dbReference>
<dbReference type="InterPro" id="IPR041373">
    <property type="entry name" value="RT_RNaseH"/>
</dbReference>
<evidence type="ECO:0000256" key="4">
    <source>
        <dbReference type="ARBA" id="ARBA00022722"/>
    </source>
</evidence>
<dbReference type="InterPro" id="IPR041588">
    <property type="entry name" value="Integrase_H2C2"/>
</dbReference>
<dbReference type="PROSITE" id="PS50994">
    <property type="entry name" value="INTEGRASE"/>
    <property type="match status" value="1"/>
</dbReference>
<dbReference type="KEGG" id="lbc:LACBIDRAFT_315808"/>
<dbReference type="InterPro" id="IPR050951">
    <property type="entry name" value="Retrovirus_Pol_polyprotein"/>
</dbReference>
<evidence type="ECO:0000256" key="8">
    <source>
        <dbReference type="ARBA" id="ARBA00022918"/>
    </source>
</evidence>
<dbReference type="InterPro" id="IPR001584">
    <property type="entry name" value="Integrase_cat-core"/>
</dbReference>
<dbReference type="InterPro" id="IPR043128">
    <property type="entry name" value="Rev_trsase/Diguanyl_cyclase"/>
</dbReference>
<dbReference type="InterPro" id="IPR043502">
    <property type="entry name" value="DNA/RNA_pol_sf"/>
</dbReference>
<dbReference type="InterPro" id="IPR021109">
    <property type="entry name" value="Peptidase_aspartic_dom_sf"/>
</dbReference>
<evidence type="ECO:0000256" key="2">
    <source>
        <dbReference type="ARBA" id="ARBA00022679"/>
    </source>
</evidence>
<dbReference type="GO" id="GO:0003723">
    <property type="term" value="F:RNA binding"/>
    <property type="evidence" value="ECO:0007669"/>
    <property type="project" value="UniProtKB-KW"/>
</dbReference>
<evidence type="ECO:0000256" key="5">
    <source>
        <dbReference type="ARBA" id="ARBA00022759"/>
    </source>
</evidence>
<dbReference type="GeneID" id="6074130"/>
<name>B0D381_LACBS</name>
<dbReference type="InterPro" id="IPR023780">
    <property type="entry name" value="Chromo_domain"/>
</dbReference>
<dbReference type="GO" id="GO:0006338">
    <property type="term" value="P:chromatin remodeling"/>
    <property type="evidence" value="ECO:0007669"/>
    <property type="project" value="UniProtKB-ARBA"/>
</dbReference>
<keyword evidence="6" id="KW-0378">Hydrolase</keyword>
<dbReference type="Pfam" id="PF17921">
    <property type="entry name" value="Integrase_H2C2"/>
    <property type="match status" value="1"/>
</dbReference>
<keyword evidence="5" id="KW-0255">Endonuclease</keyword>
<evidence type="ECO:0000259" key="12">
    <source>
        <dbReference type="PROSITE" id="PS50994"/>
    </source>
</evidence>